<comment type="caution">
    <text evidence="2">The sequence shown here is derived from an EMBL/GenBank/DDBJ whole genome shotgun (WGS) entry which is preliminary data.</text>
</comment>
<name>A0A4R3KQW8_9SPHI</name>
<organism evidence="2 3">
    <name type="scientific">Anseongella ginsenosidimutans</name>
    <dbReference type="NCBI Taxonomy" id="496056"/>
    <lineage>
        <taxon>Bacteria</taxon>
        <taxon>Pseudomonadati</taxon>
        <taxon>Bacteroidota</taxon>
        <taxon>Sphingobacteriia</taxon>
        <taxon>Sphingobacteriales</taxon>
        <taxon>Sphingobacteriaceae</taxon>
        <taxon>Anseongella</taxon>
    </lineage>
</organism>
<dbReference type="AlphaFoldDB" id="A0A4R3KQW8"/>
<dbReference type="Gene3D" id="2.40.160.60">
    <property type="entry name" value="Outer membrane protein transport protein (OMPP1/FadL/TodX)"/>
    <property type="match status" value="1"/>
</dbReference>
<gene>
    <name evidence="2" type="ORF">EDD80_105136</name>
</gene>
<reference evidence="2 3" key="1">
    <citation type="submission" date="2019-03" db="EMBL/GenBank/DDBJ databases">
        <title>Genomic Encyclopedia of Type Strains, Phase IV (KMG-IV): sequencing the most valuable type-strain genomes for metagenomic binning, comparative biology and taxonomic classification.</title>
        <authorList>
            <person name="Goeker M."/>
        </authorList>
    </citation>
    <scope>NUCLEOTIDE SEQUENCE [LARGE SCALE GENOMIC DNA]</scope>
    <source>
        <strain evidence="2 3">DSM 21100</strain>
    </source>
</reference>
<dbReference type="Proteomes" id="UP000295807">
    <property type="component" value="Unassembled WGS sequence"/>
</dbReference>
<feature type="chain" id="PRO_5020577895" description="Outer membrane protein with beta-barrel domain" evidence="1">
    <location>
        <begin position="21"/>
        <end position="270"/>
    </location>
</feature>
<accession>A0A4R3KQW8</accession>
<evidence type="ECO:0000313" key="3">
    <source>
        <dbReference type="Proteomes" id="UP000295807"/>
    </source>
</evidence>
<evidence type="ECO:0000256" key="1">
    <source>
        <dbReference type="SAM" id="SignalP"/>
    </source>
</evidence>
<keyword evidence="1" id="KW-0732">Signal</keyword>
<dbReference type="EMBL" id="SMAD01000005">
    <property type="protein sequence ID" value="TCS87322.1"/>
    <property type="molecule type" value="Genomic_DNA"/>
</dbReference>
<protein>
    <recommendedName>
        <fullName evidence="4">Outer membrane protein with beta-barrel domain</fullName>
    </recommendedName>
</protein>
<dbReference type="RefSeq" id="WP_132129118.1">
    <property type="nucleotide sequence ID" value="NZ_CP042432.1"/>
</dbReference>
<evidence type="ECO:0000313" key="2">
    <source>
        <dbReference type="EMBL" id="TCS87322.1"/>
    </source>
</evidence>
<keyword evidence="3" id="KW-1185">Reference proteome</keyword>
<sequence length="270" mass="29065">MFAKAFLLLLCGGFACQAFSQPITWIHGARTAALANADAALQGPWNTIGNPAGIAGCRSPAISFALERRFLMKELDTRALTTVIPFKKQVFGLNINFFGSGLYNEHLVSLCYARALSPEFSAGFRINYHGIKLPGYTSQQAWSVTAGVQAALRSGLRLGAAISNPGRAAFNDELYAEIPLIASLGAAYSFSEKVLAAFELESISGFPVTVNTGLEYFPHPHLALRCGISSSPFRQYGGLGIRYKGLALDLSASSHRQLGFTPQITLSYVF</sequence>
<feature type="signal peptide" evidence="1">
    <location>
        <begin position="1"/>
        <end position="20"/>
    </location>
</feature>
<evidence type="ECO:0008006" key="4">
    <source>
        <dbReference type="Google" id="ProtNLM"/>
    </source>
</evidence>
<dbReference type="PROSITE" id="PS51257">
    <property type="entry name" value="PROKAR_LIPOPROTEIN"/>
    <property type="match status" value="1"/>
</dbReference>
<dbReference type="OrthoDB" id="748007at2"/>
<proteinExistence type="predicted"/>